<comment type="caution">
    <text evidence="6">The sequence shown here is derived from an EMBL/GenBank/DDBJ whole genome shotgun (WGS) entry which is preliminary data.</text>
</comment>
<evidence type="ECO:0000313" key="6">
    <source>
        <dbReference type="EMBL" id="ERL08224.1"/>
    </source>
</evidence>
<proteinExistence type="inferred from homology"/>
<dbReference type="OrthoDB" id="3183195at2"/>
<dbReference type="Pfam" id="PF00126">
    <property type="entry name" value="HTH_1"/>
    <property type="match status" value="1"/>
</dbReference>
<keyword evidence="2" id="KW-0805">Transcription regulation</keyword>
<dbReference type="InterPro" id="IPR036388">
    <property type="entry name" value="WH-like_DNA-bd_sf"/>
</dbReference>
<dbReference type="eggNOG" id="COG0583">
    <property type="taxonomic scope" value="Bacteria"/>
</dbReference>
<dbReference type="Proteomes" id="UP000016638">
    <property type="component" value="Unassembled WGS sequence"/>
</dbReference>
<evidence type="ECO:0000313" key="7">
    <source>
        <dbReference type="Proteomes" id="UP000016638"/>
    </source>
</evidence>
<dbReference type="Gene3D" id="3.40.190.290">
    <property type="match status" value="1"/>
</dbReference>
<evidence type="ECO:0000256" key="4">
    <source>
        <dbReference type="ARBA" id="ARBA00023163"/>
    </source>
</evidence>
<keyword evidence="7" id="KW-1185">Reference proteome</keyword>
<dbReference type="RefSeq" id="WP_021726093.1">
    <property type="nucleotide sequence ID" value="NZ_AWEZ01000045.1"/>
</dbReference>
<evidence type="ECO:0000256" key="1">
    <source>
        <dbReference type="ARBA" id="ARBA00009437"/>
    </source>
</evidence>
<keyword evidence="4" id="KW-0804">Transcription</keyword>
<dbReference type="PANTHER" id="PTHR30419">
    <property type="entry name" value="HTH-TYPE TRANSCRIPTIONAL REGULATOR YBHD"/>
    <property type="match status" value="1"/>
</dbReference>
<evidence type="ECO:0000256" key="3">
    <source>
        <dbReference type="ARBA" id="ARBA00023125"/>
    </source>
</evidence>
<dbReference type="CDD" id="cd05466">
    <property type="entry name" value="PBP2_LTTR_substrate"/>
    <property type="match status" value="1"/>
</dbReference>
<dbReference type="GO" id="GO:0005829">
    <property type="term" value="C:cytosol"/>
    <property type="evidence" value="ECO:0007669"/>
    <property type="project" value="TreeGrafter"/>
</dbReference>
<gene>
    <name evidence="6" type="ORF">HMPREF1316_0146</name>
</gene>
<dbReference type="InterPro" id="IPR050950">
    <property type="entry name" value="HTH-type_LysR_regulators"/>
</dbReference>
<evidence type="ECO:0000256" key="2">
    <source>
        <dbReference type="ARBA" id="ARBA00023015"/>
    </source>
</evidence>
<dbReference type="Pfam" id="PF03466">
    <property type="entry name" value="LysR_substrate"/>
    <property type="match status" value="1"/>
</dbReference>
<dbReference type="InterPro" id="IPR005119">
    <property type="entry name" value="LysR_subst-bd"/>
</dbReference>
<name>U2T5A8_9ACTN</name>
<dbReference type="STRING" id="1125712.HMPREF1316_0146"/>
<feature type="domain" description="HTH lysR-type" evidence="5">
    <location>
        <begin position="1"/>
        <end position="58"/>
    </location>
</feature>
<dbReference type="EMBL" id="AWEZ01000045">
    <property type="protein sequence ID" value="ERL08224.1"/>
    <property type="molecule type" value="Genomic_DNA"/>
</dbReference>
<protein>
    <submittedName>
        <fullName evidence="6">LysR substrate-binding domain protein</fullName>
    </submittedName>
</protein>
<dbReference type="PROSITE" id="PS50931">
    <property type="entry name" value="HTH_LYSR"/>
    <property type="match status" value="1"/>
</dbReference>
<reference evidence="6 7" key="1">
    <citation type="submission" date="2013-08" db="EMBL/GenBank/DDBJ databases">
        <authorList>
            <person name="Durkin A.S."/>
            <person name="Haft D.R."/>
            <person name="McCorrison J."/>
            <person name="Torralba M."/>
            <person name="Gillis M."/>
            <person name="Haft D.H."/>
            <person name="Methe B."/>
            <person name="Sutton G."/>
            <person name="Nelson K.E."/>
        </authorList>
    </citation>
    <scope>NUCLEOTIDE SEQUENCE [LARGE SCALE GENOMIC DNA]</scope>
    <source>
        <strain evidence="6 7">F0195</strain>
    </source>
</reference>
<dbReference type="PATRIC" id="fig|1125712.3.peg.1271"/>
<dbReference type="AlphaFoldDB" id="U2T5A8"/>
<dbReference type="GO" id="GO:0003677">
    <property type="term" value="F:DNA binding"/>
    <property type="evidence" value="ECO:0007669"/>
    <property type="project" value="UniProtKB-KW"/>
</dbReference>
<keyword evidence="3" id="KW-0238">DNA-binding</keyword>
<dbReference type="SUPFAM" id="SSF46785">
    <property type="entry name" value="Winged helix' DNA-binding domain"/>
    <property type="match status" value="1"/>
</dbReference>
<organism evidence="6 7">
    <name type="scientific">Olsenella profusa F0195</name>
    <dbReference type="NCBI Taxonomy" id="1125712"/>
    <lineage>
        <taxon>Bacteria</taxon>
        <taxon>Bacillati</taxon>
        <taxon>Actinomycetota</taxon>
        <taxon>Coriobacteriia</taxon>
        <taxon>Coriobacteriales</taxon>
        <taxon>Atopobiaceae</taxon>
        <taxon>Olsenella</taxon>
    </lineage>
</organism>
<dbReference type="GO" id="GO:0003700">
    <property type="term" value="F:DNA-binding transcription factor activity"/>
    <property type="evidence" value="ECO:0007669"/>
    <property type="project" value="InterPro"/>
</dbReference>
<dbReference type="SUPFAM" id="SSF53850">
    <property type="entry name" value="Periplasmic binding protein-like II"/>
    <property type="match status" value="1"/>
</dbReference>
<evidence type="ECO:0000259" key="5">
    <source>
        <dbReference type="PROSITE" id="PS50931"/>
    </source>
</evidence>
<comment type="similarity">
    <text evidence="1">Belongs to the LysR transcriptional regulatory family.</text>
</comment>
<dbReference type="InterPro" id="IPR036390">
    <property type="entry name" value="WH_DNA-bd_sf"/>
</dbReference>
<sequence length="291" mass="32747">MDMLRARIFLEAISSGSLSQAARHYGYTPSGVSHMMDALESEVGFSLLIRTRKGVAPTPNAERLIPLMRDACNKDEQLSQAISEVRGLATGTLRIAAYASMASRWLPKVIASFHRDYPQIRIDLFEGVWQEVASYLSNQKADIGFYSYFPTIPYRWVFLKKDPMVVAVPPNHRLAERSFVRLEELVDERLIFPAYGSDVDVLHLIEGTDIKADYQISTLYNYSAFSMVEEGLGIVITNRLITEGLATRIKLLPFDPPRSIDLGVAIPEESERTPAVRRFVEHASKIVPELP</sequence>
<dbReference type="PANTHER" id="PTHR30419:SF24">
    <property type="entry name" value="HTH-TYPE TRANSCRIPTIONAL REGULATOR CZCR"/>
    <property type="match status" value="1"/>
</dbReference>
<dbReference type="Gene3D" id="1.10.10.10">
    <property type="entry name" value="Winged helix-like DNA-binding domain superfamily/Winged helix DNA-binding domain"/>
    <property type="match status" value="1"/>
</dbReference>
<accession>U2T5A8</accession>
<dbReference type="InterPro" id="IPR000847">
    <property type="entry name" value="LysR_HTH_N"/>
</dbReference>